<name>H0E6Q1_9ACTN</name>
<evidence type="ECO:0000256" key="5">
    <source>
        <dbReference type="ARBA" id="ARBA00023136"/>
    </source>
</evidence>
<organism evidence="9 10">
    <name type="scientific">Patulibacter medicamentivorans</name>
    <dbReference type="NCBI Taxonomy" id="1097667"/>
    <lineage>
        <taxon>Bacteria</taxon>
        <taxon>Bacillati</taxon>
        <taxon>Actinomycetota</taxon>
        <taxon>Thermoleophilia</taxon>
        <taxon>Solirubrobacterales</taxon>
        <taxon>Patulibacteraceae</taxon>
        <taxon>Patulibacter</taxon>
    </lineage>
</organism>
<dbReference type="InterPro" id="IPR018513">
    <property type="entry name" value="Cell_synthase_bac"/>
</dbReference>
<keyword evidence="5 7" id="KW-0472">Membrane</keyword>
<keyword evidence="8" id="KW-0732">Signal</keyword>
<proteinExistence type="predicted"/>
<dbReference type="EMBL" id="AGUD01000207">
    <property type="protein sequence ID" value="EHN10650.1"/>
    <property type="molecule type" value="Genomic_DNA"/>
</dbReference>
<dbReference type="GO" id="GO:0006011">
    <property type="term" value="P:UDP-alpha-D-glucose metabolic process"/>
    <property type="evidence" value="ECO:0007669"/>
    <property type="project" value="InterPro"/>
</dbReference>
<dbReference type="Gene3D" id="2.60.120.260">
    <property type="entry name" value="Galactose-binding domain-like"/>
    <property type="match status" value="1"/>
</dbReference>
<evidence type="ECO:0000256" key="7">
    <source>
        <dbReference type="SAM" id="Phobius"/>
    </source>
</evidence>
<evidence type="ECO:0000313" key="10">
    <source>
        <dbReference type="Proteomes" id="UP000005143"/>
    </source>
</evidence>
<comment type="subcellular location">
    <subcellularLocation>
        <location evidence="1">Cell membrane</location>
        <topology evidence="1">Single-pass membrane protein</topology>
    </subcellularLocation>
</comment>
<keyword evidence="2" id="KW-1003">Cell membrane</keyword>
<feature type="transmembrane region" description="Helical" evidence="7">
    <location>
        <begin position="586"/>
        <end position="605"/>
    </location>
</feature>
<evidence type="ECO:0000256" key="2">
    <source>
        <dbReference type="ARBA" id="ARBA00022475"/>
    </source>
</evidence>
<evidence type="ECO:0000313" key="9">
    <source>
        <dbReference type="EMBL" id="EHN10650.1"/>
    </source>
</evidence>
<evidence type="ECO:0000256" key="4">
    <source>
        <dbReference type="ARBA" id="ARBA00022989"/>
    </source>
</evidence>
<accession>H0E6Q1</accession>
<feature type="region of interest" description="Disordered" evidence="6">
    <location>
        <begin position="616"/>
        <end position="639"/>
    </location>
</feature>
<sequence length="639" mass="66871">MTAAATALALPSIGQAASTTTPLAGPKDPPLELQGGYDQFTGGIPVPNRWTSVAGTVRLRWNASPQLADGSAMQVRVGEQIVGTISLRPGAGSATLPVPRQALRGDNRVVPIAIQARIRLKNDVCPATDDPAAWLQFSRSSALTVDGQAAVAAPQLKDLPRALLTGVGRKRSRLLVRFESAPTAASVRAAALAAGEIDALAGDQGLQIRVGLPGSPTRRADGEAAIVVRGGSGPATIRTTLLGGTPAIELSGSDEQLLRAAGALRPSVARRLTGVIARGAQLPAVKATRSSFPRRVRLPTGSTSGVGEGQISLDFRVPEYLEALRGSRLRLAGTYDAPAGGRAVIGINGRDIDSQTLQAKGQSRFFVEEELAPRGPSLYRADLRAGRNTVTVSTRLTRPRDLRCQPSDSGGGVEVSEFGSVTLLTRPRPLQATISAFPFPLSRKVGWQGSTVQLPPKPTEAELAAVLGTLAEARRVTGELALPQIAFGTGVPRGTALVLARPGQVPAELVRDVPGPKDAGVLSASKDGSAVRILAIGPKALRPLANGYFIGKVQGRTVESLNADRAAIRVGDKELVTGIQRGPVPWRWPLLVIGLAILAFAVVALRRTLVRLRRRTASAPTMPTEKADEQGGDGERRDS</sequence>
<dbReference type="AlphaFoldDB" id="H0E6Q1"/>
<protein>
    <recommendedName>
        <fullName evidence="11">Cellulose synthase regulatory subunit</fullName>
    </recommendedName>
</protein>
<comment type="caution">
    <text evidence="9">The sequence shown here is derived from an EMBL/GenBank/DDBJ whole genome shotgun (WGS) entry which is preliminary data.</text>
</comment>
<dbReference type="Proteomes" id="UP000005143">
    <property type="component" value="Unassembled WGS sequence"/>
</dbReference>
<reference evidence="9 10" key="1">
    <citation type="journal article" date="2013" name="Biodegradation">
        <title>Quantitative proteomic analysis of ibuprofen-degrading Patulibacter sp. strain I11.</title>
        <authorList>
            <person name="Almeida B."/>
            <person name="Kjeldal H."/>
            <person name="Lolas I."/>
            <person name="Knudsen A.D."/>
            <person name="Carvalho G."/>
            <person name="Nielsen K.L."/>
            <person name="Barreto Crespo M.T."/>
            <person name="Stensballe A."/>
            <person name="Nielsen J.L."/>
        </authorList>
    </citation>
    <scope>NUCLEOTIDE SEQUENCE [LARGE SCALE GENOMIC DNA]</scope>
    <source>
        <strain evidence="9 10">I11</strain>
    </source>
</reference>
<dbReference type="PANTHER" id="PTHR39083:SF1">
    <property type="entry name" value="CYCLIC DI-GMP-BINDING PROTEIN"/>
    <property type="match status" value="1"/>
</dbReference>
<evidence type="ECO:0000256" key="6">
    <source>
        <dbReference type="SAM" id="MobiDB-lite"/>
    </source>
</evidence>
<dbReference type="PANTHER" id="PTHR39083">
    <property type="entry name" value="CYCLIC DI-GMP-BINDING PROTEIN"/>
    <property type="match status" value="1"/>
</dbReference>
<keyword evidence="10" id="KW-1185">Reference proteome</keyword>
<evidence type="ECO:0000256" key="3">
    <source>
        <dbReference type="ARBA" id="ARBA00022692"/>
    </source>
</evidence>
<evidence type="ECO:0000256" key="8">
    <source>
        <dbReference type="SAM" id="SignalP"/>
    </source>
</evidence>
<dbReference type="GO" id="GO:0005886">
    <property type="term" value="C:plasma membrane"/>
    <property type="evidence" value="ECO:0007669"/>
    <property type="project" value="UniProtKB-SubCell"/>
</dbReference>
<feature type="signal peptide" evidence="8">
    <location>
        <begin position="1"/>
        <end position="16"/>
    </location>
</feature>
<gene>
    <name evidence="9" type="ORF">PAI11_25020</name>
</gene>
<evidence type="ECO:0008006" key="11">
    <source>
        <dbReference type="Google" id="ProtNLM"/>
    </source>
</evidence>
<feature type="compositionally biased region" description="Basic and acidic residues" evidence="6">
    <location>
        <begin position="625"/>
        <end position="639"/>
    </location>
</feature>
<dbReference type="Pfam" id="PF03170">
    <property type="entry name" value="BcsB"/>
    <property type="match status" value="1"/>
</dbReference>
<keyword evidence="3 7" id="KW-0812">Transmembrane</keyword>
<keyword evidence="4 7" id="KW-1133">Transmembrane helix</keyword>
<evidence type="ECO:0000256" key="1">
    <source>
        <dbReference type="ARBA" id="ARBA00004162"/>
    </source>
</evidence>
<feature type="chain" id="PRO_5003531806" description="Cellulose synthase regulatory subunit" evidence="8">
    <location>
        <begin position="17"/>
        <end position="639"/>
    </location>
</feature>